<comment type="caution">
    <text evidence="2">The sequence shown here is derived from an EMBL/GenBank/DDBJ whole genome shotgun (WGS) entry which is preliminary data.</text>
</comment>
<reference evidence="2 3" key="1">
    <citation type="submission" date="2021-06" db="EMBL/GenBank/DDBJ databases">
        <title>Caerostris darwini draft genome.</title>
        <authorList>
            <person name="Kono N."/>
            <person name="Arakawa K."/>
        </authorList>
    </citation>
    <scope>NUCLEOTIDE SEQUENCE [LARGE SCALE GENOMIC DNA]</scope>
</reference>
<dbReference type="AlphaFoldDB" id="A0AAV4PQC6"/>
<feature type="compositionally biased region" description="Low complexity" evidence="1">
    <location>
        <begin position="150"/>
        <end position="162"/>
    </location>
</feature>
<evidence type="ECO:0000313" key="2">
    <source>
        <dbReference type="EMBL" id="GIX99193.1"/>
    </source>
</evidence>
<organism evidence="2 3">
    <name type="scientific">Caerostris darwini</name>
    <dbReference type="NCBI Taxonomy" id="1538125"/>
    <lineage>
        <taxon>Eukaryota</taxon>
        <taxon>Metazoa</taxon>
        <taxon>Ecdysozoa</taxon>
        <taxon>Arthropoda</taxon>
        <taxon>Chelicerata</taxon>
        <taxon>Arachnida</taxon>
        <taxon>Araneae</taxon>
        <taxon>Araneomorphae</taxon>
        <taxon>Entelegynae</taxon>
        <taxon>Araneoidea</taxon>
        <taxon>Araneidae</taxon>
        <taxon>Caerostris</taxon>
    </lineage>
</organism>
<protein>
    <submittedName>
        <fullName evidence="2">HTH myb-type domain-containing protein</fullName>
    </submittedName>
</protein>
<evidence type="ECO:0000313" key="3">
    <source>
        <dbReference type="Proteomes" id="UP001054837"/>
    </source>
</evidence>
<dbReference type="Proteomes" id="UP001054837">
    <property type="component" value="Unassembled WGS sequence"/>
</dbReference>
<proteinExistence type="predicted"/>
<keyword evidence="3" id="KW-1185">Reference proteome</keyword>
<feature type="region of interest" description="Disordered" evidence="1">
    <location>
        <begin position="150"/>
        <end position="178"/>
    </location>
</feature>
<gene>
    <name evidence="2" type="primary">AVEN_119979_1</name>
    <name evidence="2" type="ORF">CDAR_258921</name>
</gene>
<name>A0AAV4PQC6_9ARAC</name>
<accession>A0AAV4PQC6</accession>
<sequence length="333" mass="37724">MTSFMAILSFRPNANLVNCSREAPVCYNTIPQINSFPLVQIKVEPPSMDEESTSLPMVDYANVTLNLQDQRGIDISSLKLNELAFPDVEFIPGLDVGLIGYSFDRSIYEALKQEDQNDGLIPIPSVMTKLTSPKSMGTMSRKRTFLNSPVVKSSTSSVTSPKHSVRTPPFEVSHDSSSVLQTPKMSGFTSKVRMPTPIKPVLQDIYVNSMNKKQNFYPPKRSRKALHKEWMIESGIVFDSGSDATHLETPIKSLLGDSSVTFSPPSIVKDTIMETKTAEVELHKNFRAPLRNKLRKRKRKEELTLRRFDFTLSYVEWRHVTFGRTTHQEELTY</sequence>
<evidence type="ECO:0000256" key="1">
    <source>
        <dbReference type="SAM" id="MobiDB-lite"/>
    </source>
</evidence>
<dbReference type="EMBL" id="BPLQ01003277">
    <property type="protein sequence ID" value="GIX99193.1"/>
    <property type="molecule type" value="Genomic_DNA"/>
</dbReference>